<comment type="caution">
    <text evidence="9">The sequence shown here is derived from an EMBL/GenBank/DDBJ whole genome shotgun (WGS) entry which is preliminary data.</text>
</comment>
<dbReference type="InterPro" id="IPR016174">
    <property type="entry name" value="Di-haem_cyt_TM"/>
</dbReference>
<feature type="transmembrane region" description="Helical" evidence="6">
    <location>
        <begin position="198"/>
        <end position="219"/>
    </location>
</feature>
<protein>
    <recommendedName>
        <fullName evidence="11">Oxidoreductase</fullName>
    </recommendedName>
</protein>
<feature type="transmembrane region" description="Helical" evidence="6">
    <location>
        <begin position="239"/>
        <end position="264"/>
    </location>
</feature>
<feature type="domain" description="Oxidoreductase molybdopterin-binding" evidence="7">
    <location>
        <begin position="323"/>
        <end position="462"/>
    </location>
</feature>
<evidence type="ECO:0008006" key="11">
    <source>
        <dbReference type="Google" id="ProtNLM"/>
    </source>
</evidence>
<feature type="transmembrane region" description="Helical" evidence="6">
    <location>
        <begin position="90"/>
        <end position="111"/>
    </location>
</feature>
<evidence type="ECO:0000259" key="8">
    <source>
        <dbReference type="Pfam" id="PF01292"/>
    </source>
</evidence>
<accession>A0A150SGR9</accession>
<evidence type="ECO:0000256" key="4">
    <source>
        <dbReference type="ARBA" id="ARBA00022989"/>
    </source>
</evidence>
<dbReference type="GO" id="GO:0005886">
    <property type="term" value="C:plasma membrane"/>
    <property type="evidence" value="ECO:0007669"/>
    <property type="project" value="UniProtKB-SubCell"/>
</dbReference>
<reference evidence="9 10" key="1">
    <citation type="submission" date="2014-02" db="EMBL/GenBank/DDBJ databases">
        <title>The small core and large imbalanced accessory genome model reveals a collaborative survival strategy of Sorangium cellulosum strains in nature.</title>
        <authorList>
            <person name="Han K."/>
            <person name="Peng R."/>
            <person name="Blom J."/>
            <person name="Li Y.-Z."/>
        </authorList>
    </citation>
    <scope>NUCLEOTIDE SEQUENCE [LARGE SCALE GENOMIC DNA]</scope>
    <source>
        <strain evidence="9 10">So0011-07</strain>
    </source>
</reference>
<comment type="subcellular location">
    <subcellularLocation>
        <location evidence="1">Cell membrane</location>
        <topology evidence="1">Multi-pass membrane protein</topology>
    </subcellularLocation>
</comment>
<feature type="transmembrane region" description="Helical" evidence="6">
    <location>
        <begin position="7"/>
        <end position="28"/>
    </location>
</feature>
<dbReference type="GO" id="GO:0022904">
    <property type="term" value="P:respiratory electron transport chain"/>
    <property type="evidence" value="ECO:0007669"/>
    <property type="project" value="InterPro"/>
</dbReference>
<dbReference type="SUPFAM" id="SSF56524">
    <property type="entry name" value="Oxidoreductase molybdopterin-binding domain"/>
    <property type="match status" value="1"/>
</dbReference>
<dbReference type="PANTHER" id="PTHR43032:SF2">
    <property type="entry name" value="BLL0505 PROTEIN"/>
    <property type="match status" value="1"/>
</dbReference>
<evidence type="ECO:0000313" key="10">
    <source>
        <dbReference type="Proteomes" id="UP000075635"/>
    </source>
</evidence>
<dbReference type="InterPro" id="IPR011577">
    <property type="entry name" value="Cyt_b561_bac/Ni-Hgenase"/>
</dbReference>
<keyword evidence="2" id="KW-1003">Cell membrane</keyword>
<gene>
    <name evidence="9" type="ORF">BE17_30905</name>
</gene>
<feature type="transmembrane region" description="Helical" evidence="6">
    <location>
        <begin position="154"/>
        <end position="178"/>
    </location>
</feature>
<feature type="transmembrane region" description="Helical" evidence="6">
    <location>
        <begin position="123"/>
        <end position="142"/>
    </location>
</feature>
<evidence type="ECO:0000259" key="7">
    <source>
        <dbReference type="Pfam" id="PF00174"/>
    </source>
</evidence>
<evidence type="ECO:0000256" key="3">
    <source>
        <dbReference type="ARBA" id="ARBA00022692"/>
    </source>
</evidence>
<evidence type="ECO:0000256" key="5">
    <source>
        <dbReference type="ARBA" id="ARBA00023136"/>
    </source>
</evidence>
<dbReference type="Proteomes" id="UP000075635">
    <property type="component" value="Unassembled WGS sequence"/>
</dbReference>
<dbReference type="InterPro" id="IPR000572">
    <property type="entry name" value="OxRdtase_Mopterin-bd_dom"/>
</dbReference>
<dbReference type="EMBL" id="JEMB01001011">
    <property type="protein sequence ID" value="KYF91547.1"/>
    <property type="molecule type" value="Genomic_DNA"/>
</dbReference>
<evidence type="ECO:0000256" key="6">
    <source>
        <dbReference type="SAM" id="Phobius"/>
    </source>
</evidence>
<dbReference type="Gene3D" id="3.90.420.10">
    <property type="entry name" value="Oxidoreductase, molybdopterin-binding domain"/>
    <property type="match status" value="1"/>
</dbReference>
<dbReference type="Pfam" id="PF01292">
    <property type="entry name" value="Ni_hydr_CYTB"/>
    <property type="match status" value="1"/>
</dbReference>
<proteinExistence type="predicted"/>
<sequence length="488" mass="54761">MTLGFPLWIRLTHFFNFLFLTLLIRSGIEILGGHPKLYWSDDALPGSEWLRLTRKKLPSGEPWTAEDEIQPCSSWIALPGRNNLGLGRHWHFWSVVGWTVVGLAYVVLLVATPQWRRLVPTSWGVFPGAWRALTTYLSMSLPPEGNPYNPLQQLTYFAVIFGLAPLQIVTGIMMSPALSARFPWFPRLVGGRQAARSLHFLGLVAFALFGVVHVALVVAHGFGAEMANIVLGSNAASHALATVLGLAGIALVVVFHAVGTVYSLRRPGRAKRLLEIGVDPLRRALFHRWASRQKYERISAYARTNGRPPRNETYQRLVEGGFAAWRLEIKGLVARPGVLSLEELRAMPRTTQSTMHVCIQGWSYFAEWGGVALPDLLDRYGPLPDARYVVFHTLDEKWESPGHGWYYEVIDMETAMKPQVILAYEMNGEPLPIPHGAPLRLRVEHQLGYKMAKWVCAIELVEDFRHLGKGQGGWRDDVLNYYPSDAGI</sequence>
<name>A0A150SGR9_SORCE</name>
<dbReference type="Gene3D" id="1.20.950.20">
    <property type="entry name" value="Transmembrane di-heme cytochromes, Chain C"/>
    <property type="match status" value="1"/>
</dbReference>
<organism evidence="9 10">
    <name type="scientific">Sorangium cellulosum</name>
    <name type="common">Polyangium cellulosum</name>
    <dbReference type="NCBI Taxonomy" id="56"/>
    <lineage>
        <taxon>Bacteria</taxon>
        <taxon>Pseudomonadati</taxon>
        <taxon>Myxococcota</taxon>
        <taxon>Polyangia</taxon>
        <taxon>Polyangiales</taxon>
        <taxon>Polyangiaceae</taxon>
        <taxon>Sorangium</taxon>
    </lineage>
</organism>
<evidence type="ECO:0000256" key="2">
    <source>
        <dbReference type="ARBA" id="ARBA00022475"/>
    </source>
</evidence>
<keyword evidence="5 6" id="KW-0472">Membrane</keyword>
<keyword evidence="4 6" id="KW-1133">Transmembrane helix</keyword>
<dbReference type="SUPFAM" id="SSF81342">
    <property type="entry name" value="Transmembrane di-heme cytochromes"/>
    <property type="match status" value="1"/>
</dbReference>
<dbReference type="GO" id="GO:0009055">
    <property type="term" value="F:electron transfer activity"/>
    <property type="evidence" value="ECO:0007669"/>
    <property type="project" value="InterPro"/>
</dbReference>
<dbReference type="AlphaFoldDB" id="A0A150SGR9"/>
<evidence type="ECO:0000256" key="1">
    <source>
        <dbReference type="ARBA" id="ARBA00004651"/>
    </source>
</evidence>
<evidence type="ECO:0000313" key="9">
    <source>
        <dbReference type="EMBL" id="KYF91547.1"/>
    </source>
</evidence>
<dbReference type="Pfam" id="PF00174">
    <property type="entry name" value="Oxidored_molyb"/>
    <property type="match status" value="1"/>
</dbReference>
<feature type="domain" description="Cytochrome b561 bacterial/Ni-hydrogenase" evidence="8">
    <location>
        <begin position="5"/>
        <end position="224"/>
    </location>
</feature>
<dbReference type="PANTHER" id="PTHR43032">
    <property type="entry name" value="PROTEIN-METHIONINE-SULFOXIDE REDUCTASE"/>
    <property type="match status" value="1"/>
</dbReference>
<keyword evidence="3 6" id="KW-0812">Transmembrane</keyword>
<dbReference type="InterPro" id="IPR036374">
    <property type="entry name" value="OxRdtase_Mopterin-bd_sf"/>
</dbReference>